<accession>A0A9P6TB89</accession>
<organism evidence="1 2">
    <name type="scientific">Cronartium quercuum f. sp. fusiforme G11</name>
    <dbReference type="NCBI Taxonomy" id="708437"/>
    <lineage>
        <taxon>Eukaryota</taxon>
        <taxon>Fungi</taxon>
        <taxon>Dikarya</taxon>
        <taxon>Basidiomycota</taxon>
        <taxon>Pucciniomycotina</taxon>
        <taxon>Pucciniomycetes</taxon>
        <taxon>Pucciniales</taxon>
        <taxon>Coleosporiaceae</taxon>
        <taxon>Cronartium</taxon>
    </lineage>
</organism>
<evidence type="ECO:0000313" key="1">
    <source>
        <dbReference type="EMBL" id="KAG0145434.1"/>
    </source>
</evidence>
<sequence length="134" mass="15412">MVVQVARQSGKVFICGEYGFFSHATEFEKFLEHCDSQGAWSSRPHSIKGGFKTHGEGNRIWSYHVPSWKPVDDVQKPEWNHRKRDGQCFSWIGFAWAITYEICVNSQGVGEDCWELCEHGVTELSVFNLIRVKT</sequence>
<gene>
    <name evidence="1" type="ORF">CROQUDRAFT_133718</name>
</gene>
<dbReference type="OrthoDB" id="406631at2759"/>
<reference evidence="1" key="1">
    <citation type="submission" date="2013-11" db="EMBL/GenBank/DDBJ databases">
        <title>Genome sequence of the fusiform rust pathogen reveals effectors for host alternation and coevolution with pine.</title>
        <authorList>
            <consortium name="DOE Joint Genome Institute"/>
            <person name="Smith K."/>
            <person name="Pendleton A."/>
            <person name="Kubisiak T."/>
            <person name="Anderson C."/>
            <person name="Salamov A."/>
            <person name="Aerts A."/>
            <person name="Riley R."/>
            <person name="Clum A."/>
            <person name="Lindquist E."/>
            <person name="Ence D."/>
            <person name="Campbell M."/>
            <person name="Kronenberg Z."/>
            <person name="Feau N."/>
            <person name="Dhillon B."/>
            <person name="Hamelin R."/>
            <person name="Burleigh J."/>
            <person name="Smith J."/>
            <person name="Yandell M."/>
            <person name="Nelson C."/>
            <person name="Grigoriev I."/>
            <person name="Davis J."/>
        </authorList>
    </citation>
    <scope>NUCLEOTIDE SEQUENCE</scope>
    <source>
        <strain evidence="1">G11</strain>
    </source>
</reference>
<dbReference type="Proteomes" id="UP000886653">
    <property type="component" value="Unassembled WGS sequence"/>
</dbReference>
<dbReference type="AlphaFoldDB" id="A0A9P6TB89"/>
<name>A0A9P6TB89_9BASI</name>
<protein>
    <submittedName>
        <fullName evidence="1">Uncharacterized protein</fullName>
    </submittedName>
</protein>
<comment type="caution">
    <text evidence="1">The sequence shown here is derived from an EMBL/GenBank/DDBJ whole genome shotgun (WGS) entry which is preliminary data.</text>
</comment>
<dbReference type="EMBL" id="MU167276">
    <property type="protein sequence ID" value="KAG0145434.1"/>
    <property type="molecule type" value="Genomic_DNA"/>
</dbReference>
<evidence type="ECO:0000313" key="2">
    <source>
        <dbReference type="Proteomes" id="UP000886653"/>
    </source>
</evidence>
<keyword evidence="2" id="KW-1185">Reference proteome</keyword>
<proteinExistence type="predicted"/>